<sequence length="367" mass="40175">MKSIDLWDNPYGLYHAIVASPPGITRRRIHQALLAPTRDRRAPSTVFTCGQAESSVLPRARVVSPCELGSPSVDPIRGMFPLWTSDEFALIELAQHLTDVFLPDVEPASETHSLVVRLVEQHLLQLAWRHGLPDLFDLRAQLLASSAGPTHEPLTRADGAASLWTAQAAVVARALAEAIGRLLEMKLPCFAREATPMTHDGDRVFDLAALRMQPDLSARAIFSSALFLKVSALQARRLPSHGSALLFDDVPDLLNLLPSHALINHLRTTRRFGVSFIFSYSSLLQIAAGRSTAAALLNTEWSILFDQRRAEIDWYRRQGRLPDGGKLLAIGDHVGVYRASGGVPSLLNLTSQHSAPSVRLPASSLVH</sequence>
<dbReference type="EMBL" id="CP136337">
    <property type="protein sequence ID" value="WOB11288.1"/>
    <property type="molecule type" value="Genomic_DNA"/>
</dbReference>
<name>A0ABZ0D275_9BURK</name>
<proteinExistence type="predicted"/>
<keyword evidence="2" id="KW-1185">Reference proteome</keyword>
<dbReference type="RefSeq" id="WP_316704513.1">
    <property type="nucleotide sequence ID" value="NZ_CP136337.1"/>
</dbReference>
<organism evidence="1 2">
    <name type="scientific">Piscinibacter gummiphilus</name>
    <dbReference type="NCBI Taxonomy" id="946333"/>
    <lineage>
        <taxon>Bacteria</taxon>
        <taxon>Pseudomonadati</taxon>
        <taxon>Pseudomonadota</taxon>
        <taxon>Betaproteobacteria</taxon>
        <taxon>Burkholderiales</taxon>
        <taxon>Sphaerotilaceae</taxon>
        <taxon>Piscinibacter</taxon>
    </lineage>
</organism>
<accession>A0ABZ0D275</accession>
<dbReference type="Proteomes" id="UP001303946">
    <property type="component" value="Plasmid unnamed1"/>
</dbReference>
<geneLocation type="plasmid" evidence="1 2">
    <name>unnamed1</name>
</geneLocation>
<protein>
    <recommendedName>
        <fullName evidence="3">TraD/TraG TraM recognition site domain-containing protein</fullName>
    </recommendedName>
</protein>
<evidence type="ECO:0000313" key="1">
    <source>
        <dbReference type="EMBL" id="WOB11288.1"/>
    </source>
</evidence>
<gene>
    <name evidence="1" type="ORF">RXV79_27025</name>
</gene>
<reference evidence="1 2" key="1">
    <citation type="submission" date="2023-10" db="EMBL/GenBank/DDBJ databases">
        <title>Bacteria for the degradation of biodegradable plastic PBAT(Polybutylene adipate terephthalate).</title>
        <authorList>
            <person name="Weon H.-Y."/>
            <person name="Yeon J."/>
        </authorList>
    </citation>
    <scope>NUCLEOTIDE SEQUENCE [LARGE SCALE GENOMIC DNA]</scope>
    <source>
        <strain evidence="1 2">SBD 7-3</strain>
        <plasmid evidence="1 2">unnamed1</plasmid>
    </source>
</reference>
<keyword evidence="1" id="KW-0614">Plasmid</keyword>
<evidence type="ECO:0000313" key="2">
    <source>
        <dbReference type="Proteomes" id="UP001303946"/>
    </source>
</evidence>
<evidence type="ECO:0008006" key="3">
    <source>
        <dbReference type="Google" id="ProtNLM"/>
    </source>
</evidence>